<reference evidence="3 4" key="1">
    <citation type="submission" date="2016-05" db="EMBL/GenBank/DDBJ databases">
        <title>A degradative enzymes factory behind the ericoid mycorrhizal symbiosis.</title>
        <authorList>
            <consortium name="DOE Joint Genome Institute"/>
            <person name="Martino E."/>
            <person name="Morin E."/>
            <person name="Grelet G."/>
            <person name="Kuo A."/>
            <person name="Kohler A."/>
            <person name="Daghino S."/>
            <person name="Barry K."/>
            <person name="Choi C."/>
            <person name="Cichocki N."/>
            <person name="Clum A."/>
            <person name="Copeland A."/>
            <person name="Hainaut M."/>
            <person name="Haridas S."/>
            <person name="Labutti K."/>
            <person name="Lindquist E."/>
            <person name="Lipzen A."/>
            <person name="Khouja H.-R."/>
            <person name="Murat C."/>
            <person name="Ohm R."/>
            <person name="Olson A."/>
            <person name="Spatafora J."/>
            <person name="Veneault-Fourrey C."/>
            <person name="Henrissat B."/>
            <person name="Grigoriev I."/>
            <person name="Martin F."/>
            <person name="Perotto S."/>
        </authorList>
    </citation>
    <scope>NUCLEOTIDE SEQUENCE [LARGE SCALE GENOMIC DNA]</scope>
    <source>
        <strain evidence="3 4">UAMH 7357</strain>
    </source>
</reference>
<evidence type="ECO:0000313" key="3">
    <source>
        <dbReference type="EMBL" id="PMD15370.1"/>
    </source>
</evidence>
<dbReference type="Proteomes" id="UP000235672">
    <property type="component" value="Unassembled WGS sequence"/>
</dbReference>
<evidence type="ECO:0000259" key="2">
    <source>
        <dbReference type="Pfam" id="PF26640"/>
    </source>
</evidence>
<accession>A0A2J6PMV8</accession>
<dbReference type="PANTHER" id="PTHR10622:SF10">
    <property type="entry name" value="HET DOMAIN-CONTAINING PROTEIN"/>
    <property type="match status" value="1"/>
</dbReference>
<dbReference type="EMBL" id="KZ613514">
    <property type="protein sequence ID" value="PMD15370.1"/>
    <property type="molecule type" value="Genomic_DNA"/>
</dbReference>
<feature type="domain" description="Heterokaryon incompatibility" evidence="1">
    <location>
        <begin position="21"/>
        <end position="105"/>
    </location>
</feature>
<name>A0A2J6PMV8_9HELO</name>
<gene>
    <name evidence="3" type="ORF">NA56DRAFT_650291</name>
</gene>
<dbReference type="OrthoDB" id="674604at2759"/>
<protein>
    <submittedName>
        <fullName evidence="3">HET-domain-containing protein</fullName>
    </submittedName>
</protein>
<proteinExistence type="predicted"/>
<sequence>MRLLNSRTKVLEDFIGTTPPYAILSHTWEKEEVVFNNLRDSNIDYTVLEGWYKIDKSCEQALQDGLDYVWVDTVCIDKSSSAELSEAINSMFEWYRNSAICYAYLCDLPAVNFGDSRWFTRGWTLQEMIAPKELKFYDRDWMFTGTKTDLVQQLYQITGVDTAVLGGGNLRFMSVARRMSWTARRQTTRVEDIAYCLLGLFEISMPMIYGEGHKAFSRLQEEIVKEYDDQSLFAWRRRTVGNSVGLFAKSPADFTDSANIVPCGGRRVEPTMVTSRGLRLTTVLTKKEGHNPDDVTFLAALSCRNVDFDMEPWKRIALAVKRCNGNTHSDSTSTYVRLMPNELFSAQSSRVERASLYILKENYLEDLMESCVFWVRTMPIWVQGRPFELAFVHPRERWDGENSLFRADVLRDKSGTQFVLAFRQAYSDGELTGYFLVFLGFYMRDQDRTANSTEQRTLTLWCNTQFHRGWNPGALDLDHQVESRYRYSAHSEQGTGVILKCYTSMAVVSGQELYCADLHVRALEGPESALVLSKPDWNREGLKRECSEAEGRDVA</sequence>
<dbReference type="Pfam" id="PF06985">
    <property type="entry name" value="HET"/>
    <property type="match status" value="1"/>
</dbReference>
<evidence type="ECO:0000313" key="4">
    <source>
        <dbReference type="Proteomes" id="UP000235672"/>
    </source>
</evidence>
<dbReference type="InterPro" id="IPR058525">
    <property type="entry name" value="DUF8212"/>
</dbReference>
<dbReference type="InterPro" id="IPR010730">
    <property type="entry name" value="HET"/>
</dbReference>
<feature type="domain" description="DUF8212" evidence="2">
    <location>
        <begin position="214"/>
        <end position="239"/>
    </location>
</feature>
<dbReference type="Pfam" id="PF26640">
    <property type="entry name" value="DUF8212"/>
    <property type="match status" value="1"/>
</dbReference>
<dbReference type="PANTHER" id="PTHR10622">
    <property type="entry name" value="HET DOMAIN-CONTAINING PROTEIN"/>
    <property type="match status" value="1"/>
</dbReference>
<dbReference type="AlphaFoldDB" id="A0A2J6PMV8"/>
<evidence type="ECO:0000259" key="1">
    <source>
        <dbReference type="Pfam" id="PF06985"/>
    </source>
</evidence>
<organism evidence="3 4">
    <name type="scientific">Hyaloscypha hepaticicola</name>
    <dbReference type="NCBI Taxonomy" id="2082293"/>
    <lineage>
        <taxon>Eukaryota</taxon>
        <taxon>Fungi</taxon>
        <taxon>Dikarya</taxon>
        <taxon>Ascomycota</taxon>
        <taxon>Pezizomycotina</taxon>
        <taxon>Leotiomycetes</taxon>
        <taxon>Helotiales</taxon>
        <taxon>Hyaloscyphaceae</taxon>
        <taxon>Hyaloscypha</taxon>
    </lineage>
</organism>
<keyword evidence="4" id="KW-1185">Reference proteome</keyword>
<dbReference type="STRING" id="1745343.A0A2J6PMV8"/>